<gene>
    <name evidence="2" type="ORF">HII30_04555</name>
</gene>
<keyword evidence="1" id="KW-1133">Transmembrane helix</keyword>
<accession>A0A848M2E0</accession>
<evidence type="ECO:0000256" key="1">
    <source>
        <dbReference type="SAM" id="Phobius"/>
    </source>
</evidence>
<name>A0A848M2E0_PAELE</name>
<sequence length="234" mass="26637">MLGVSAVNIIVLSPGLLGLRYGESPLTSALVITLLLTSLVALLYAIYILLIKTTPAAAPVKPLETHEEYIMAVEQYKGIKTLKSEIDLSISQLGRLQQRMLTLLGVLNQRFDPNELTYKKFISVAHEVEKLFYLNIRSMLNRIRLFDEADYNSIQKQGKSSLPQRIIQEKQAVYDEFFSFISGSLATNEEILLKLDKLLVEISRLDSFDPAEIENMQCMQEIDSLIKQTKFYRD</sequence>
<evidence type="ECO:0000313" key="2">
    <source>
        <dbReference type="EMBL" id="NMO95057.1"/>
    </source>
</evidence>
<proteinExistence type="predicted"/>
<feature type="transmembrane region" description="Helical" evidence="1">
    <location>
        <begin position="28"/>
        <end position="51"/>
    </location>
</feature>
<evidence type="ECO:0000313" key="3">
    <source>
        <dbReference type="Proteomes" id="UP000565468"/>
    </source>
</evidence>
<dbReference type="AlphaFoldDB" id="A0A848M2E0"/>
<keyword evidence="3" id="KW-1185">Reference proteome</keyword>
<evidence type="ECO:0008006" key="4">
    <source>
        <dbReference type="Google" id="ProtNLM"/>
    </source>
</evidence>
<dbReference type="Proteomes" id="UP000565468">
    <property type="component" value="Unassembled WGS sequence"/>
</dbReference>
<organism evidence="2 3">
    <name type="scientific">Paenibacillus lemnae</name>
    <dbReference type="NCBI Taxonomy" id="1330551"/>
    <lineage>
        <taxon>Bacteria</taxon>
        <taxon>Bacillati</taxon>
        <taxon>Bacillota</taxon>
        <taxon>Bacilli</taxon>
        <taxon>Bacillales</taxon>
        <taxon>Paenibacillaceae</taxon>
        <taxon>Paenibacillus</taxon>
    </lineage>
</organism>
<dbReference type="EMBL" id="JABBPN010000003">
    <property type="protein sequence ID" value="NMO95057.1"/>
    <property type="molecule type" value="Genomic_DNA"/>
</dbReference>
<keyword evidence="1" id="KW-0812">Transmembrane</keyword>
<protein>
    <recommendedName>
        <fullName evidence="4">5-bromo-4-chloroindolyl phosphate hydrolysis protein</fullName>
    </recommendedName>
</protein>
<reference evidence="2 3" key="1">
    <citation type="submission" date="2020-04" db="EMBL/GenBank/DDBJ databases">
        <title>Paenibacillus algicola sp. nov., a novel marine bacterium producing alginate lyase.</title>
        <authorList>
            <person name="Huang H."/>
        </authorList>
    </citation>
    <scope>NUCLEOTIDE SEQUENCE [LARGE SCALE GENOMIC DNA]</scope>
    <source>
        <strain evidence="2 3">L7-75</strain>
    </source>
</reference>
<comment type="caution">
    <text evidence="2">The sequence shown here is derived from an EMBL/GenBank/DDBJ whole genome shotgun (WGS) entry which is preliminary data.</text>
</comment>
<keyword evidence="1" id="KW-0472">Membrane</keyword>